<sequence>MQTIIITLGKAYYNQGFFNIPKQYDYLFNNDKTPISIQLGSPSENIITGYINKTANRNFAPRIMCGINYTNWVQGEYKQGDSMVIEVINKDLIRLRNLP</sequence>
<keyword evidence="2" id="KW-1185">Reference proteome</keyword>
<accession>A0A4R0NKZ0</accession>
<dbReference type="Proteomes" id="UP000293347">
    <property type="component" value="Unassembled WGS sequence"/>
</dbReference>
<dbReference type="OrthoDB" id="767052at2"/>
<reference evidence="1 2" key="1">
    <citation type="submission" date="2019-02" db="EMBL/GenBank/DDBJ databases">
        <title>Pedobacter sp. RP-1-14 sp. nov., isolated from Arctic soil.</title>
        <authorList>
            <person name="Dahal R.H."/>
        </authorList>
    </citation>
    <scope>NUCLEOTIDE SEQUENCE [LARGE SCALE GENOMIC DNA]</scope>
    <source>
        <strain evidence="1 2">RP-1-14</strain>
    </source>
</reference>
<organism evidence="1 2">
    <name type="scientific">Pedobacter psychroterrae</name>
    <dbReference type="NCBI Taxonomy" id="2530453"/>
    <lineage>
        <taxon>Bacteria</taxon>
        <taxon>Pseudomonadati</taxon>
        <taxon>Bacteroidota</taxon>
        <taxon>Sphingobacteriia</taxon>
        <taxon>Sphingobacteriales</taxon>
        <taxon>Sphingobacteriaceae</taxon>
        <taxon>Pedobacter</taxon>
    </lineage>
</organism>
<dbReference type="RefSeq" id="WP_131597308.1">
    <property type="nucleotide sequence ID" value="NZ_SJSL01000005.1"/>
</dbReference>
<comment type="caution">
    <text evidence="1">The sequence shown here is derived from an EMBL/GenBank/DDBJ whole genome shotgun (WGS) entry which is preliminary data.</text>
</comment>
<gene>
    <name evidence="1" type="ORF">EZ437_17185</name>
</gene>
<evidence type="ECO:0000313" key="1">
    <source>
        <dbReference type="EMBL" id="TCC99973.1"/>
    </source>
</evidence>
<name>A0A4R0NKZ0_9SPHI</name>
<proteinExistence type="predicted"/>
<dbReference type="EMBL" id="SJSL01000005">
    <property type="protein sequence ID" value="TCC99973.1"/>
    <property type="molecule type" value="Genomic_DNA"/>
</dbReference>
<protein>
    <submittedName>
        <fullName evidence="1">Uncharacterized protein</fullName>
    </submittedName>
</protein>
<dbReference type="AlphaFoldDB" id="A0A4R0NKZ0"/>
<evidence type="ECO:0000313" key="2">
    <source>
        <dbReference type="Proteomes" id="UP000293347"/>
    </source>
</evidence>